<dbReference type="NCBIfam" id="TIGR00633">
    <property type="entry name" value="xth"/>
    <property type="match status" value="1"/>
</dbReference>
<feature type="binding site" evidence="8">
    <location>
        <position position="337"/>
    </location>
    <ligand>
        <name>Mg(2+)</name>
        <dbReference type="ChEBI" id="CHEBI:18420"/>
        <label>1</label>
    </ligand>
</feature>
<dbReference type="PROSITE" id="PS00727">
    <property type="entry name" value="AP_NUCLEASE_F1_2"/>
    <property type="match status" value="1"/>
</dbReference>
<dbReference type="GO" id="GO:0008311">
    <property type="term" value="F:double-stranded DNA 3'-5' DNA exonuclease activity"/>
    <property type="evidence" value="ECO:0007669"/>
    <property type="project" value="UniProtKB-EC"/>
</dbReference>
<keyword evidence="4 8" id="KW-0479">Metal-binding</keyword>
<dbReference type="EC" id="3.1.21.-" evidence="10"/>
<dbReference type="PANTHER" id="PTHR22748">
    <property type="entry name" value="AP ENDONUCLEASE"/>
    <property type="match status" value="1"/>
</dbReference>
<keyword evidence="10" id="KW-0227">DNA damage</keyword>
<protein>
    <recommendedName>
        <fullName evidence="10">DNA repair nuclease/redox regulator APEX1</fullName>
        <shortName evidence="10">APEN</shortName>
        <shortName evidence="10">REF-1</shortName>
        <ecNumber evidence="10">3.1.11.2</ecNumber>
        <ecNumber evidence="10">3.1.21.-</ecNumber>
    </recommendedName>
    <alternativeName>
        <fullName evidence="10">APEX nuclease</fullName>
    </alternativeName>
    <alternativeName>
        <fullName evidence="10">Apurinic-apyrimidinic endonuclease 1</fullName>
    </alternativeName>
    <alternativeName>
        <fullName evidence="10">Redox factor-1</fullName>
    </alternativeName>
    <component>
        <recommendedName>
            <fullName evidence="10">DNA repair nuclease/redox regulator APEX1, mitochondrial</fullName>
        </recommendedName>
    </component>
</protein>
<dbReference type="Proteomes" id="UP000494165">
    <property type="component" value="Unassembled WGS sequence"/>
</dbReference>
<reference evidence="13 14" key="1">
    <citation type="submission" date="2020-04" db="EMBL/GenBank/DDBJ databases">
        <authorList>
            <person name="Alioto T."/>
            <person name="Alioto T."/>
            <person name="Gomez Garrido J."/>
        </authorList>
    </citation>
    <scope>NUCLEOTIDE SEQUENCE [LARGE SCALE GENOMIC DNA]</scope>
</reference>
<feature type="compositionally biased region" description="Basic and acidic residues" evidence="11">
    <location>
        <begin position="74"/>
        <end position="84"/>
    </location>
</feature>
<dbReference type="InterPro" id="IPR020848">
    <property type="entry name" value="AP_endonuclease_F1_CS"/>
</dbReference>
<evidence type="ECO:0000256" key="5">
    <source>
        <dbReference type="ARBA" id="ARBA00022801"/>
    </source>
</evidence>
<comment type="similarity">
    <text evidence="3 10">Belongs to the DNA repair enzymes AP/ExoA family.</text>
</comment>
<evidence type="ECO:0000256" key="1">
    <source>
        <dbReference type="ARBA" id="ARBA00000493"/>
    </source>
</evidence>
<feature type="binding site" evidence="8">
    <location>
        <position position="338"/>
    </location>
    <ligand>
        <name>Mg(2+)</name>
        <dbReference type="ChEBI" id="CHEBI:18420"/>
        <label>1</label>
    </ligand>
</feature>
<feature type="active site" evidence="7">
    <location>
        <position position="201"/>
    </location>
</feature>
<dbReference type="EMBL" id="CADEPI010000166">
    <property type="protein sequence ID" value="CAB3378505.1"/>
    <property type="molecule type" value="Genomic_DNA"/>
</dbReference>
<dbReference type="PANTHER" id="PTHR22748:SF6">
    <property type="entry name" value="DNA-(APURINIC OR APYRIMIDINIC SITE) ENDONUCLEASE"/>
    <property type="match status" value="1"/>
</dbReference>
<evidence type="ECO:0000256" key="8">
    <source>
        <dbReference type="PIRSR" id="PIRSR604808-2"/>
    </source>
</evidence>
<dbReference type="PROSITE" id="PS00726">
    <property type="entry name" value="AP_NUCLEASE_F1_1"/>
    <property type="match status" value="1"/>
</dbReference>
<feature type="compositionally biased region" description="Basic and acidic residues" evidence="11">
    <location>
        <begin position="49"/>
        <end position="66"/>
    </location>
</feature>
<feature type="binding site" evidence="8">
    <location>
        <position position="100"/>
    </location>
    <ligand>
        <name>Mg(2+)</name>
        <dbReference type="ChEBI" id="CHEBI:18420"/>
        <label>1</label>
    </ligand>
</feature>
<evidence type="ECO:0000313" key="13">
    <source>
        <dbReference type="EMBL" id="CAB3378505.1"/>
    </source>
</evidence>
<feature type="compositionally biased region" description="Basic residues" evidence="11">
    <location>
        <begin position="39"/>
        <end position="48"/>
    </location>
</feature>
<dbReference type="InterPro" id="IPR036691">
    <property type="entry name" value="Endo/exonu/phosph_ase_sf"/>
</dbReference>
<evidence type="ECO:0000256" key="7">
    <source>
        <dbReference type="PIRSR" id="PIRSR604808-1"/>
    </source>
</evidence>
<feature type="site" description="Transition state stabilizer" evidence="9">
    <location>
        <position position="242"/>
    </location>
</feature>
<keyword evidence="5" id="KW-0378">Hydrolase</keyword>
<dbReference type="PROSITE" id="PS00728">
    <property type="entry name" value="AP_NUCLEASE_F1_3"/>
    <property type="match status" value="1"/>
</dbReference>
<dbReference type="OrthoDB" id="498125at2759"/>
<dbReference type="GO" id="GO:0046872">
    <property type="term" value="F:metal ion binding"/>
    <property type="evidence" value="ECO:0007669"/>
    <property type="project" value="UniProtKB-KW"/>
</dbReference>
<dbReference type="GO" id="GO:0003906">
    <property type="term" value="F:DNA-(apurinic or apyrimidinic site) endonuclease activity"/>
    <property type="evidence" value="ECO:0007669"/>
    <property type="project" value="TreeGrafter"/>
</dbReference>
<evidence type="ECO:0000259" key="12">
    <source>
        <dbReference type="Pfam" id="PF03372"/>
    </source>
</evidence>
<dbReference type="InterPro" id="IPR005135">
    <property type="entry name" value="Endo/exonuclease/phosphatase"/>
</dbReference>
<sequence>MLHSLLPRFLKPVLYQQTTRFSFTPCRFSNFSVAMGRTSKHVTGKKRKAADEAAPSKKGKVEEQKTLKNPTSSDHSDTDYKTSRKTADGKEFNLKISSWNVGGIRSAVKKGFADYAEHEDADILCLQEVKCTPDKLPTESKLKGYHAYWADGKGEKLGYAGVGLYSKEKPISVKYGLGPAHDGEGRLITAEFEKFYVLSCYTPNAGRGLVTLEKKLKWNADFLAYMKELDAKKPVILAGDLNVSHQEVDLARPKSNTKSAGFTKEERDDFSKLLEEGFVDTFRHLNPDTKDAYTYWTYMANARAKNVGWRLDYFVVSSRLVPNVCDSLIRHRVFGSDHCPLTLTLNL</sequence>
<dbReference type="InterPro" id="IPR020847">
    <property type="entry name" value="AP_endonuclease_F1_BS"/>
</dbReference>
<comment type="cofactor">
    <cofactor evidence="2">
        <name>Mn(2+)</name>
        <dbReference type="ChEBI" id="CHEBI:29035"/>
    </cofactor>
</comment>
<dbReference type="EC" id="3.1.11.2" evidence="10"/>
<evidence type="ECO:0000256" key="3">
    <source>
        <dbReference type="ARBA" id="ARBA00007092"/>
    </source>
</evidence>
<dbReference type="SUPFAM" id="SSF56219">
    <property type="entry name" value="DNase I-like"/>
    <property type="match status" value="1"/>
</dbReference>
<evidence type="ECO:0000256" key="9">
    <source>
        <dbReference type="PIRSR" id="PIRSR604808-3"/>
    </source>
</evidence>
<evidence type="ECO:0000313" key="14">
    <source>
        <dbReference type="Proteomes" id="UP000494165"/>
    </source>
</evidence>
<keyword evidence="14" id="KW-1185">Reference proteome</keyword>
<dbReference type="CDD" id="cd09087">
    <property type="entry name" value="Ape1-like_AP-endo"/>
    <property type="match status" value="1"/>
</dbReference>
<keyword evidence="10" id="KW-0234">DNA repair</keyword>
<keyword evidence="6 8" id="KW-0460">Magnesium</keyword>
<feature type="site" description="Important for catalytic activity" evidence="9">
    <location>
        <position position="312"/>
    </location>
</feature>
<feature type="binding site" evidence="8">
    <location>
        <position position="128"/>
    </location>
    <ligand>
        <name>Mg(2+)</name>
        <dbReference type="ChEBI" id="CHEBI:18420"/>
        <label>1</label>
    </ligand>
</feature>
<feature type="active site" description="Proton acceptor" evidence="7">
    <location>
        <position position="338"/>
    </location>
</feature>
<evidence type="ECO:0000256" key="10">
    <source>
        <dbReference type="RuleBase" id="RU362131"/>
    </source>
</evidence>
<gene>
    <name evidence="13" type="ORF">CLODIP_2_CD00751</name>
</gene>
<accession>A0A8S1DBM8</accession>
<comment type="catalytic activity">
    <reaction evidence="1">
        <text>Exonucleolytic cleavage in the 3'- to 5'-direction to yield nucleoside 5'-phosphates.</text>
        <dbReference type="EC" id="3.1.11.2"/>
    </reaction>
</comment>
<keyword evidence="8" id="KW-0464">Manganese</keyword>
<evidence type="ECO:0000256" key="2">
    <source>
        <dbReference type="ARBA" id="ARBA00001936"/>
    </source>
</evidence>
<feature type="region of interest" description="Disordered" evidence="11">
    <location>
        <begin position="39"/>
        <end position="84"/>
    </location>
</feature>
<feature type="active site" description="Proton donor/acceptor" evidence="7">
    <location>
        <position position="240"/>
    </location>
</feature>
<dbReference type="PROSITE" id="PS51435">
    <property type="entry name" value="AP_NUCLEASE_F1_4"/>
    <property type="match status" value="1"/>
</dbReference>
<dbReference type="Pfam" id="PF03372">
    <property type="entry name" value="Exo_endo_phos"/>
    <property type="match status" value="1"/>
</dbReference>
<evidence type="ECO:0000256" key="4">
    <source>
        <dbReference type="ARBA" id="ARBA00022723"/>
    </source>
</evidence>
<name>A0A8S1DBM8_9INSE</name>
<dbReference type="GO" id="GO:0003677">
    <property type="term" value="F:DNA binding"/>
    <property type="evidence" value="ECO:0007669"/>
    <property type="project" value="InterPro"/>
</dbReference>
<dbReference type="GO" id="GO:0005634">
    <property type="term" value="C:nucleus"/>
    <property type="evidence" value="ECO:0007669"/>
    <property type="project" value="TreeGrafter"/>
</dbReference>
<evidence type="ECO:0000256" key="11">
    <source>
        <dbReference type="SAM" id="MobiDB-lite"/>
    </source>
</evidence>
<feature type="domain" description="Endonuclease/exonuclease/phosphatase" evidence="12">
    <location>
        <begin position="98"/>
        <end position="338"/>
    </location>
</feature>
<dbReference type="InterPro" id="IPR004808">
    <property type="entry name" value="AP_endonuc_1"/>
</dbReference>
<feature type="binding site" evidence="8">
    <location>
        <position position="242"/>
    </location>
    <ligand>
        <name>Mg(2+)</name>
        <dbReference type="ChEBI" id="CHEBI:18420"/>
        <label>1</label>
    </ligand>
</feature>
<comment type="caution">
    <text evidence="13">The sequence shown here is derived from an EMBL/GenBank/DDBJ whole genome shotgun (WGS) entry which is preliminary data.</text>
</comment>
<feature type="site" description="Interaction with DNA substrate" evidence="9">
    <location>
        <position position="338"/>
    </location>
</feature>
<organism evidence="13 14">
    <name type="scientific">Cloeon dipterum</name>
    <dbReference type="NCBI Taxonomy" id="197152"/>
    <lineage>
        <taxon>Eukaryota</taxon>
        <taxon>Metazoa</taxon>
        <taxon>Ecdysozoa</taxon>
        <taxon>Arthropoda</taxon>
        <taxon>Hexapoda</taxon>
        <taxon>Insecta</taxon>
        <taxon>Pterygota</taxon>
        <taxon>Palaeoptera</taxon>
        <taxon>Ephemeroptera</taxon>
        <taxon>Pisciforma</taxon>
        <taxon>Baetidae</taxon>
        <taxon>Cloeon</taxon>
    </lineage>
</organism>
<dbReference type="GO" id="GO:0008081">
    <property type="term" value="F:phosphoric diester hydrolase activity"/>
    <property type="evidence" value="ECO:0007669"/>
    <property type="project" value="TreeGrafter"/>
</dbReference>
<comment type="cofactor">
    <cofactor evidence="8 10">
        <name>Mg(2+)</name>
        <dbReference type="ChEBI" id="CHEBI:18420"/>
    </cofactor>
    <cofactor evidence="8 10">
        <name>Mn(2+)</name>
        <dbReference type="ChEBI" id="CHEBI:29035"/>
    </cofactor>
    <text evidence="8 10">Probably binds two magnesium or manganese ions per subunit.</text>
</comment>
<dbReference type="GO" id="GO:0006284">
    <property type="term" value="P:base-excision repair"/>
    <property type="evidence" value="ECO:0007669"/>
    <property type="project" value="TreeGrafter"/>
</dbReference>
<dbReference type="Gene3D" id="3.60.10.10">
    <property type="entry name" value="Endonuclease/exonuclease/phosphatase"/>
    <property type="match status" value="1"/>
</dbReference>
<proteinExistence type="inferred from homology"/>
<feature type="binding site" evidence="8">
    <location>
        <position position="240"/>
    </location>
    <ligand>
        <name>Mg(2+)</name>
        <dbReference type="ChEBI" id="CHEBI:18420"/>
        <label>1</label>
    </ligand>
</feature>
<dbReference type="AlphaFoldDB" id="A0A8S1DBM8"/>
<evidence type="ECO:0000256" key="6">
    <source>
        <dbReference type="ARBA" id="ARBA00022842"/>
    </source>
</evidence>
<dbReference type="NCBIfam" id="TIGR00195">
    <property type="entry name" value="exoDNase_III"/>
    <property type="match status" value="1"/>
</dbReference>